<evidence type="ECO:0000313" key="1">
    <source>
        <dbReference type="EMBL" id="CAG8722872.1"/>
    </source>
</evidence>
<proteinExistence type="predicted"/>
<gene>
    <name evidence="1" type="ORF">RPERSI_LOCUS11446</name>
</gene>
<dbReference type="EMBL" id="CAJVQC010023583">
    <property type="protein sequence ID" value="CAG8722872.1"/>
    <property type="molecule type" value="Genomic_DNA"/>
</dbReference>
<evidence type="ECO:0000313" key="2">
    <source>
        <dbReference type="Proteomes" id="UP000789920"/>
    </source>
</evidence>
<organism evidence="1 2">
    <name type="scientific">Racocetra persica</name>
    <dbReference type="NCBI Taxonomy" id="160502"/>
    <lineage>
        <taxon>Eukaryota</taxon>
        <taxon>Fungi</taxon>
        <taxon>Fungi incertae sedis</taxon>
        <taxon>Mucoromycota</taxon>
        <taxon>Glomeromycotina</taxon>
        <taxon>Glomeromycetes</taxon>
        <taxon>Diversisporales</taxon>
        <taxon>Gigasporaceae</taxon>
        <taxon>Racocetra</taxon>
    </lineage>
</organism>
<keyword evidence="2" id="KW-1185">Reference proteome</keyword>
<reference evidence="1" key="1">
    <citation type="submission" date="2021-06" db="EMBL/GenBank/DDBJ databases">
        <authorList>
            <person name="Kallberg Y."/>
            <person name="Tangrot J."/>
            <person name="Rosling A."/>
        </authorList>
    </citation>
    <scope>NUCLEOTIDE SEQUENCE</scope>
    <source>
        <strain evidence="1">MA461A</strain>
    </source>
</reference>
<protein>
    <submittedName>
        <fullName evidence="1">33944_t:CDS:1</fullName>
    </submittedName>
</protein>
<name>A0ACA9PS88_9GLOM</name>
<comment type="caution">
    <text evidence="1">The sequence shown here is derived from an EMBL/GenBank/DDBJ whole genome shotgun (WGS) entry which is preliminary data.</text>
</comment>
<dbReference type="Proteomes" id="UP000789920">
    <property type="component" value="Unassembled WGS sequence"/>
</dbReference>
<accession>A0ACA9PS88</accession>
<sequence>MKLSLWNIWKGSERKLTDDSKMVTTEKTILESNGRIGIFDTKAGWNAEEEETADKARVLQKKNFKNLEKKMVKTMLVEWW</sequence>